<keyword evidence="3" id="KW-1185">Reference proteome</keyword>
<evidence type="ECO:0000313" key="3">
    <source>
        <dbReference type="Proteomes" id="UP000886520"/>
    </source>
</evidence>
<reference evidence="2" key="1">
    <citation type="submission" date="2021-01" db="EMBL/GenBank/DDBJ databases">
        <title>Adiantum capillus-veneris genome.</title>
        <authorList>
            <person name="Fang Y."/>
            <person name="Liao Q."/>
        </authorList>
    </citation>
    <scope>NUCLEOTIDE SEQUENCE</scope>
    <source>
        <strain evidence="2">H3</strain>
        <tissue evidence="2">Leaf</tissue>
    </source>
</reference>
<dbReference type="EMBL" id="JABFUD020000019">
    <property type="protein sequence ID" value="KAI5065432.1"/>
    <property type="molecule type" value="Genomic_DNA"/>
</dbReference>
<evidence type="ECO:0000313" key="2">
    <source>
        <dbReference type="EMBL" id="KAI5065432.1"/>
    </source>
</evidence>
<dbReference type="Proteomes" id="UP000886520">
    <property type="component" value="Chromosome 19"/>
</dbReference>
<dbReference type="SUPFAM" id="SSF53474">
    <property type="entry name" value="alpha/beta-Hydrolases"/>
    <property type="match status" value="1"/>
</dbReference>
<sequence>MPTTGPHAGKCCVAPPADEYASVGREVADIGGLPAYLTGSPSAASALLFISDIYGWKVPQTRRLADKVALEGGFLVVLPDFMEDDFFASSNPDNPYEGLDVYLAKHSQAKAIVEASKIIEELNRQGFKRVGVVGFCWGGKITVSLINGSTKVDASVMLHPSFLLEEEIQAVKVPLAILGAEIDEITPPQMANEFGAILAKIPEVQGKTMVKIFEGGDHGFSTRYDPQDAEAVARATEACNDMINWFQKYCL</sequence>
<proteinExistence type="predicted"/>
<gene>
    <name evidence="2" type="ORF">GOP47_0020127</name>
</gene>
<name>A0A9D4UCV8_ADICA</name>
<dbReference type="Pfam" id="PF01738">
    <property type="entry name" value="DLH"/>
    <property type="match status" value="1"/>
</dbReference>
<dbReference type="PANTHER" id="PTHR17630">
    <property type="entry name" value="DIENELACTONE HYDROLASE"/>
    <property type="match status" value="1"/>
</dbReference>
<protein>
    <recommendedName>
        <fullName evidence="1">Dienelactone hydrolase domain-containing protein</fullName>
    </recommendedName>
</protein>
<accession>A0A9D4UCV8</accession>
<comment type="caution">
    <text evidence="2">The sequence shown here is derived from an EMBL/GenBank/DDBJ whole genome shotgun (WGS) entry which is preliminary data.</text>
</comment>
<dbReference type="GO" id="GO:0016787">
    <property type="term" value="F:hydrolase activity"/>
    <property type="evidence" value="ECO:0007669"/>
    <property type="project" value="InterPro"/>
</dbReference>
<dbReference type="OrthoDB" id="17560at2759"/>
<dbReference type="InterPro" id="IPR002925">
    <property type="entry name" value="Dienelactn_hydro"/>
</dbReference>
<feature type="domain" description="Dienelactone hydrolase" evidence="1">
    <location>
        <begin position="34"/>
        <end position="249"/>
    </location>
</feature>
<dbReference type="AlphaFoldDB" id="A0A9D4UCV8"/>
<dbReference type="PANTHER" id="PTHR17630:SF102">
    <property type="entry name" value="DIENELACTONE HYDROLASE DOMAIN-CONTAINING PROTEIN"/>
    <property type="match status" value="1"/>
</dbReference>
<dbReference type="Gene3D" id="3.40.50.1820">
    <property type="entry name" value="alpha/beta hydrolase"/>
    <property type="match status" value="1"/>
</dbReference>
<organism evidence="2 3">
    <name type="scientific">Adiantum capillus-veneris</name>
    <name type="common">Maidenhair fern</name>
    <dbReference type="NCBI Taxonomy" id="13818"/>
    <lineage>
        <taxon>Eukaryota</taxon>
        <taxon>Viridiplantae</taxon>
        <taxon>Streptophyta</taxon>
        <taxon>Embryophyta</taxon>
        <taxon>Tracheophyta</taxon>
        <taxon>Polypodiopsida</taxon>
        <taxon>Polypodiidae</taxon>
        <taxon>Polypodiales</taxon>
        <taxon>Pteridineae</taxon>
        <taxon>Pteridaceae</taxon>
        <taxon>Vittarioideae</taxon>
        <taxon>Adiantum</taxon>
    </lineage>
</organism>
<dbReference type="InterPro" id="IPR029058">
    <property type="entry name" value="AB_hydrolase_fold"/>
</dbReference>
<evidence type="ECO:0000259" key="1">
    <source>
        <dbReference type="Pfam" id="PF01738"/>
    </source>
</evidence>